<reference evidence="2" key="1">
    <citation type="submission" date="2024-07" db="EMBL/GenBank/DDBJ databases">
        <title>Two chromosome-level genome assemblies of Korean endemic species Abeliophyllum distichum and Forsythia ovata (Oleaceae).</title>
        <authorList>
            <person name="Jang H."/>
        </authorList>
    </citation>
    <scope>NUCLEOTIDE SEQUENCE [LARGE SCALE GENOMIC DNA]</scope>
</reference>
<organism evidence="1 2">
    <name type="scientific">Forsythia ovata</name>
    <dbReference type="NCBI Taxonomy" id="205694"/>
    <lineage>
        <taxon>Eukaryota</taxon>
        <taxon>Viridiplantae</taxon>
        <taxon>Streptophyta</taxon>
        <taxon>Embryophyta</taxon>
        <taxon>Tracheophyta</taxon>
        <taxon>Spermatophyta</taxon>
        <taxon>Magnoliopsida</taxon>
        <taxon>eudicotyledons</taxon>
        <taxon>Gunneridae</taxon>
        <taxon>Pentapetalae</taxon>
        <taxon>asterids</taxon>
        <taxon>lamiids</taxon>
        <taxon>Lamiales</taxon>
        <taxon>Oleaceae</taxon>
        <taxon>Forsythieae</taxon>
        <taxon>Forsythia</taxon>
    </lineage>
</organism>
<sequence length="179" mass="20861">MAYVTKYGFAYLMKLIQIVEESQDARMFALFKHQCLRTQVSPKDKKEVDAKGYKGLVDLLTLLKLPTKHILESRTMQYIGKLLTQSPIFVDYEILMEGYNGTRKHLYDFIIERSQDAHKSDLKITIELVPKYTKGKDAGYAENEQQHISDAIDLLPRFNTGIDVNIKFRRSIRFFYILA</sequence>
<evidence type="ECO:0000313" key="1">
    <source>
        <dbReference type="EMBL" id="KAL2501631.1"/>
    </source>
</evidence>
<keyword evidence="2" id="KW-1185">Reference proteome</keyword>
<gene>
    <name evidence="1" type="ORF">Fot_35479</name>
</gene>
<evidence type="ECO:0000313" key="2">
    <source>
        <dbReference type="Proteomes" id="UP001604277"/>
    </source>
</evidence>
<dbReference type="AlphaFoldDB" id="A0ABD1SMB0"/>
<proteinExistence type="predicted"/>
<accession>A0ABD1SMB0</accession>
<name>A0ABD1SMB0_9LAMI</name>
<dbReference type="EMBL" id="JBFOLJ010000010">
    <property type="protein sequence ID" value="KAL2501631.1"/>
    <property type="molecule type" value="Genomic_DNA"/>
</dbReference>
<protein>
    <submittedName>
        <fullName evidence="1">MINDY deubiquitinase domain-containing protein</fullName>
    </submittedName>
</protein>
<dbReference type="Proteomes" id="UP001604277">
    <property type="component" value="Unassembled WGS sequence"/>
</dbReference>
<comment type="caution">
    <text evidence="1">The sequence shown here is derived from an EMBL/GenBank/DDBJ whole genome shotgun (WGS) entry which is preliminary data.</text>
</comment>